<dbReference type="Ensembl" id="ENSVKKT00000020945.1">
    <property type="protein sequence ID" value="ENSVKKP00000020440.1"/>
    <property type="gene ID" value="ENSVKKG00000013758.1"/>
</dbReference>
<reference evidence="1" key="2">
    <citation type="submission" date="2025-09" db="UniProtKB">
        <authorList>
            <consortium name="Ensembl"/>
        </authorList>
    </citation>
    <scope>IDENTIFICATION</scope>
</reference>
<protein>
    <submittedName>
        <fullName evidence="1">Uncharacterized protein</fullName>
    </submittedName>
</protein>
<dbReference type="SUPFAM" id="SSF49842">
    <property type="entry name" value="TNF-like"/>
    <property type="match status" value="1"/>
</dbReference>
<name>A0A8D2Q575_VARKO</name>
<evidence type="ECO:0000313" key="2">
    <source>
        <dbReference type="Proteomes" id="UP000694545"/>
    </source>
</evidence>
<keyword evidence="2" id="KW-1185">Reference proteome</keyword>
<dbReference type="Proteomes" id="UP000694545">
    <property type="component" value="Unplaced"/>
</dbReference>
<reference evidence="1" key="1">
    <citation type="submission" date="2025-08" db="UniProtKB">
        <authorList>
            <consortium name="Ensembl"/>
        </authorList>
    </citation>
    <scope>IDENTIFICATION</scope>
</reference>
<dbReference type="AlphaFoldDB" id="A0A8D2Q575"/>
<organism evidence="1 2">
    <name type="scientific">Varanus komodoensis</name>
    <name type="common">Komodo dragon</name>
    <dbReference type="NCBI Taxonomy" id="61221"/>
    <lineage>
        <taxon>Eukaryota</taxon>
        <taxon>Metazoa</taxon>
        <taxon>Chordata</taxon>
        <taxon>Craniata</taxon>
        <taxon>Vertebrata</taxon>
        <taxon>Euteleostomi</taxon>
        <taxon>Lepidosauria</taxon>
        <taxon>Squamata</taxon>
        <taxon>Bifurcata</taxon>
        <taxon>Unidentata</taxon>
        <taxon>Episquamata</taxon>
        <taxon>Toxicofera</taxon>
        <taxon>Anguimorpha</taxon>
        <taxon>Paleoanguimorpha</taxon>
        <taxon>Varanoidea</taxon>
        <taxon>Varanidae</taxon>
        <taxon>Varanus</taxon>
    </lineage>
</organism>
<proteinExistence type="predicted"/>
<evidence type="ECO:0000313" key="1">
    <source>
        <dbReference type="Ensembl" id="ENSVKKP00000020440.1"/>
    </source>
</evidence>
<sequence>YWVKKRLLPEAKGIKGSPGAPRQRTHHGPWRFFPPDQSIVLRKPIGIRKRYGTMEVGALNRSIPIHCDGLYLVVLKGTVTLKKAEDPLILRAYSQPGRDFLVVNCSSQMTEVEKLVVHKFHSQDEIFLEYKPNNPDSQENSSQDLTLSLVMLTPRSYCSPDH</sequence>
<dbReference type="OMA" id="HPNNTEN"/>
<accession>A0A8D2Q575</accession>
<dbReference type="InterPro" id="IPR008983">
    <property type="entry name" value="Tumour_necrosis_fac-like_dom"/>
</dbReference>
<dbReference type="Gene3D" id="2.60.120.40">
    <property type="match status" value="1"/>
</dbReference>